<evidence type="ECO:0000313" key="2">
    <source>
        <dbReference type="EMBL" id="APT92900.1"/>
    </source>
</evidence>
<accession>A0A1L7D462</accession>
<dbReference type="PANTHER" id="PTHR43196:SF1">
    <property type="entry name" value="SULFATE ADENYLYLTRANSFERASE SUBUNIT 2"/>
    <property type="match status" value="1"/>
</dbReference>
<organism evidence="2 3">
    <name type="scientific">Corynebacterium phocae</name>
    <dbReference type="NCBI Taxonomy" id="161895"/>
    <lineage>
        <taxon>Bacteria</taxon>
        <taxon>Bacillati</taxon>
        <taxon>Actinomycetota</taxon>
        <taxon>Actinomycetes</taxon>
        <taxon>Mycobacteriales</taxon>
        <taxon>Corynebacteriaceae</taxon>
        <taxon>Corynebacterium</taxon>
    </lineage>
</organism>
<keyword evidence="3" id="KW-1185">Reference proteome</keyword>
<gene>
    <name evidence="2" type="ORF">CPHO_08375</name>
</gene>
<dbReference type="PANTHER" id="PTHR43196">
    <property type="entry name" value="SULFATE ADENYLYLTRANSFERASE SUBUNIT 2"/>
    <property type="match status" value="1"/>
</dbReference>
<dbReference type="InterPro" id="IPR002500">
    <property type="entry name" value="PAPS_reduct_dom"/>
</dbReference>
<dbReference type="Proteomes" id="UP000185491">
    <property type="component" value="Chromosome"/>
</dbReference>
<dbReference type="AlphaFoldDB" id="A0A1L7D462"/>
<dbReference type="Gene3D" id="3.40.50.620">
    <property type="entry name" value="HUPs"/>
    <property type="match status" value="1"/>
</dbReference>
<feature type="domain" description="Phosphoadenosine phosphosulphate reductase" evidence="1">
    <location>
        <begin position="22"/>
        <end position="173"/>
    </location>
</feature>
<sequence>MATKEHKALTRIREWADSGPGVCSVSWGKDSTVVAHLTAISGVDVPIVWVRSDPYEMPESEDVRDAFLTMHPNIRYEERVATLRNPKRGEPGYEQHQMNPNRKHQDVLKENITERYISGVRAQESRMRRQSARWHGAVSKNTCRPILDWTGEDVFAYLAAHNLPVHPAYAMSYAGTLDRRWIRVHPLCSHHEESGIHGRDMASWEDDYYGDYISRARNARTNQQGGEG</sequence>
<dbReference type="InterPro" id="IPR014729">
    <property type="entry name" value="Rossmann-like_a/b/a_fold"/>
</dbReference>
<dbReference type="InterPro" id="IPR050128">
    <property type="entry name" value="Sulfate_adenylyltrnsfr_sub2"/>
</dbReference>
<dbReference type="KEGG" id="cpho:CPHO_08375"/>
<evidence type="ECO:0000313" key="3">
    <source>
        <dbReference type="Proteomes" id="UP000185491"/>
    </source>
</evidence>
<dbReference type="Pfam" id="PF01507">
    <property type="entry name" value="PAPS_reduct"/>
    <property type="match status" value="1"/>
</dbReference>
<dbReference type="SUPFAM" id="SSF52402">
    <property type="entry name" value="Adenine nucleotide alpha hydrolases-like"/>
    <property type="match status" value="1"/>
</dbReference>
<dbReference type="GO" id="GO:0003824">
    <property type="term" value="F:catalytic activity"/>
    <property type="evidence" value="ECO:0007669"/>
    <property type="project" value="InterPro"/>
</dbReference>
<proteinExistence type="predicted"/>
<dbReference type="EMBL" id="CP009249">
    <property type="protein sequence ID" value="APT92900.1"/>
    <property type="molecule type" value="Genomic_DNA"/>
</dbReference>
<protein>
    <recommendedName>
        <fullName evidence="1">Phosphoadenosine phosphosulphate reductase domain-containing protein</fullName>
    </recommendedName>
</protein>
<dbReference type="STRING" id="161895.CPHO_08375"/>
<reference evidence="2 3" key="1">
    <citation type="submission" date="2014-08" db="EMBL/GenBank/DDBJ databases">
        <title>Complete genome sequence of Corynebacterium phocae M408/89/1(T)(=DSM 44612(T)), isolated from the common seal (Phoca vitulina).</title>
        <authorList>
            <person name="Ruckert C."/>
            <person name="Albersmeier A."/>
            <person name="Winkler A."/>
            <person name="Kalinowski J."/>
        </authorList>
    </citation>
    <scope>NUCLEOTIDE SEQUENCE [LARGE SCALE GENOMIC DNA]</scope>
    <source>
        <strain evidence="2 3">M408/89/1</strain>
    </source>
</reference>
<name>A0A1L7D462_9CORY</name>
<evidence type="ECO:0000259" key="1">
    <source>
        <dbReference type="Pfam" id="PF01507"/>
    </source>
</evidence>